<comment type="caution">
    <text evidence="1">The sequence shown here is derived from an EMBL/GenBank/DDBJ whole genome shotgun (WGS) entry which is preliminary data.</text>
</comment>
<dbReference type="EMBL" id="SPNW01000123">
    <property type="protein sequence ID" value="TIA85107.1"/>
    <property type="molecule type" value="Genomic_DNA"/>
</dbReference>
<dbReference type="AlphaFoldDB" id="A0A4T0FAS2"/>
<gene>
    <name evidence="1" type="ORF">E3P99_04076</name>
</gene>
<evidence type="ECO:0000313" key="2">
    <source>
        <dbReference type="Proteomes" id="UP000310189"/>
    </source>
</evidence>
<sequence length="155" mass="17806">MDKLHNIVKQIDRNDESINIHITAIKNLTDQLASLQQHAPSFEATHLASAATQLQAEIENTIPRIQDILVQNDNLIQRMLDLFFELDAGPHLDKLSQEFGRYQEVHLEKRDLIDEYNMEQIYYTDLVAKWPQDSTIKQLSSEIDELSSLFASSGL</sequence>
<evidence type="ECO:0000313" key="1">
    <source>
        <dbReference type="EMBL" id="TIA85107.1"/>
    </source>
</evidence>
<reference evidence="1 2" key="1">
    <citation type="submission" date="2019-03" db="EMBL/GenBank/DDBJ databases">
        <title>Sequencing 23 genomes of Wallemia ichthyophaga.</title>
        <authorList>
            <person name="Gostincar C."/>
        </authorList>
    </citation>
    <scope>NUCLEOTIDE SEQUENCE [LARGE SCALE GENOMIC DNA]</scope>
    <source>
        <strain evidence="1 2">EXF-5753</strain>
    </source>
</reference>
<accession>A0A4T0FAS2</accession>
<name>A0A4T0FAS2_9BASI</name>
<proteinExistence type="predicted"/>
<organism evidence="1 2">
    <name type="scientific">Wallemia hederae</name>
    <dbReference type="NCBI Taxonomy" id="1540922"/>
    <lineage>
        <taxon>Eukaryota</taxon>
        <taxon>Fungi</taxon>
        <taxon>Dikarya</taxon>
        <taxon>Basidiomycota</taxon>
        <taxon>Wallemiomycotina</taxon>
        <taxon>Wallemiomycetes</taxon>
        <taxon>Wallemiales</taxon>
        <taxon>Wallemiaceae</taxon>
        <taxon>Wallemia</taxon>
    </lineage>
</organism>
<keyword evidence="2" id="KW-1185">Reference proteome</keyword>
<dbReference type="Proteomes" id="UP000310189">
    <property type="component" value="Unassembled WGS sequence"/>
</dbReference>
<dbReference type="OrthoDB" id="3344725at2759"/>
<protein>
    <submittedName>
        <fullName evidence="1">Uncharacterized protein</fullName>
    </submittedName>
</protein>